<keyword evidence="5" id="KW-0720">Serine protease</keyword>
<evidence type="ECO:0000259" key="7">
    <source>
        <dbReference type="Pfam" id="PF01343"/>
    </source>
</evidence>
<dbReference type="Gene3D" id="3.90.226.10">
    <property type="entry name" value="2-enoyl-CoA Hydratase, Chain A, domain 1"/>
    <property type="match status" value="3"/>
</dbReference>
<feature type="domain" description="Peptidase S49" evidence="7">
    <location>
        <begin position="125"/>
        <end position="280"/>
    </location>
</feature>
<dbReference type="InterPro" id="IPR047217">
    <property type="entry name" value="S49_SppA_67K_type_N"/>
</dbReference>
<dbReference type="GO" id="GO:0016787">
    <property type="term" value="F:hydrolase activity"/>
    <property type="evidence" value="ECO:0007669"/>
    <property type="project" value="UniProtKB-KW"/>
</dbReference>
<evidence type="ECO:0000256" key="4">
    <source>
        <dbReference type="ARBA" id="ARBA00022801"/>
    </source>
</evidence>
<comment type="caution">
    <text evidence="8">The sequence shown here is derived from an EMBL/GenBank/DDBJ whole genome shotgun (WGS) entry which is preliminary data.</text>
</comment>
<organism evidence="8 9">
    <name type="scientific">Sphingoaurantiacus capsulatus</name>
    <dbReference type="NCBI Taxonomy" id="1771310"/>
    <lineage>
        <taxon>Bacteria</taxon>
        <taxon>Pseudomonadati</taxon>
        <taxon>Pseudomonadota</taxon>
        <taxon>Alphaproteobacteria</taxon>
        <taxon>Sphingomonadales</taxon>
        <taxon>Sphingosinicellaceae</taxon>
        <taxon>Sphingoaurantiacus</taxon>
    </lineage>
</organism>
<dbReference type="InterPro" id="IPR029045">
    <property type="entry name" value="ClpP/crotonase-like_dom_sf"/>
</dbReference>
<evidence type="ECO:0000256" key="1">
    <source>
        <dbReference type="ARBA" id="ARBA00004370"/>
    </source>
</evidence>
<evidence type="ECO:0000256" key="2">
    <source>
        <dbReference type="ARBA" id="ARBA00008683"/>
    </source>
</evidence>
<dbReference type="NCBIfam" id="TIGR00705">
    <property type="entry name" value="SppA_67K"/>
    <property type="match status" value="1"/>
</dbReference>
<evidence type="ECO:0000256" key="6">
    <source>
        <dbReference type="ARBA" id="ARBA00023136"/>
    </source>
</evidence>
<proteinExistence type="inferred from homology"/>
<protein>
    <submittedName>
        <fullName evidence="8">Signal peptide peptidase SppA</fullName>
        <ecNumber evidence="8">3.4.21.-</ecNumber>
    </submittedName>
</protein>
<dbReference type="CDD" id="cd07018">
    <property type="entry name" value="S49_SppA_67K_type"/>
    <property type="match status" value="1"/>
</dbReference>
<comment type="subcellular location">
    <subcellularLocation>
        <location evidence="1">Membrane</location>
    </subcellularLocation>
</comment>
<dbReference type="PANTHER" id="PTHR33209:SF1">
    <property type="entry name" value="PEPTIDASE S49 DOMAIN-CONTAINING PROTEIN"/>
    <property type="match status" value="1"/>
</dbReference>
<dbReference type="InterPro" id="IPR002142">
    <property type="entry name" value="Peptidase_S49"/>
</dbReference>
<dbReference type="EC" id="3.4.21.-" evidence="8"/>
<keyword evidence="4 8" id="KW-0378">Hydrolase</keyword>
<dbReference type="EMBL" id="JBHRXV010000011">
    <property type="protein sequence ID" value="MFC3713720.1"/>
    <property type="molecule type" value="Genomic_DNA"/>
</dbReference>
<dbReference type="PANTHER" id="PTHR33209">
    <property type="entry name" value="PROTEASE 4"/>
    <property type="match status" value="1"/>
</dbReference>
<accession>A0ABV7XE29</accession>
<feature type="domain" description="Peptidase S49" evidence="7">
    <location>
        <begin position="380"/>
        <end position="530"/>
    </location>
</feature>
<evidence type="ECO:0000256" key="5">
    <source>
        <dbReference type="ARBA" id="ARBA00022825"/>
    </source>
</evidence>
<dbReference type="PIRSF" id="PIRSF001217">
    <property type="entry name" value="Protease_4_SppA"/>
    <property type="match status" value="1"/>
</dbReference>
<dbReference type="CDD" id="cd07023">
    <property type="entry name" value="S49_Sppa_N_C"/>
    <property type="match status" value="1"/>
</dbReference>
<keyword evidence="3" id="KW-0645">Protease</keyword>
<evidence type="ECO:0000256" key="3">
    <source>
        <dbReference type="ARBA" id="ARBA00022670"/>
    </source>
</evidence>
<dbReference type="NCBIfam" id="TIGR00706">
    <property type="entry name" value="SppA_dom"/>
    <property type="match status" value="1"/>
</dbReference>
<sequence length="627" mass="65997">MGFLRGVWRFLVGIKDALALLFLVLFFTLIFAATQSSTPLTVPSGSALLLDLDGVVVDQATERSPFEMIAGTSNVVPEVQVRDVVEAIDRAREDSRIKSIVLQMDGFYGTGMANLQTIGDALKAFKAKGKPIYAYSSAYVDDSYYLGAHATEAWLNPLGAVLLTGPGGPGLYFKGTLDKLGVDVNVFRVGTYKAAVEPFTRTEASPEARAAEQALVDTLWDTWTSDVQAARPKVKVDAITASFPQRLQAAGGDFGQQALADGLVDKIGTYVDFGQAMAKRVGEGDDDRPGAYNQVDYRDYLRASSSRRSSTGGAVGVVYVSGEIVDGKAGRGMAGGDTIADLIAEAVADENIKALVVRVDSPGGSVTASEKIRQALVDAKADGLPVVASFGSVAASGGYWIATAADQIYAEPATITGSIGVFAMIPTFEKTLAKVGLSADGVKSTPFSGEPDVLRGMSPEVNAVLQASVENIYKRFTGLVGKARNLPVNRVDEIGQGRVWAGGTAHQLKLVDHLGGLDDAIAVAAKRAGLGTNARVVAVEVKPSFPFQLAEQFFAPQEQQQQPGTDAFAQLTRGNQLRAVGSLMAATQVASGPTLQARCLSCAGLTVDLPDPRQAQGFLATIGKLFD</sequence>
<gene>
    <name evidence="8" type="primary">sppA</name>
    <name evidence="8" type="ORF">ACFOMD_14180</name>
</gene>
<keyword evidence="9" id="KW-1185">Reference proteome</keyword>
<dbReference type="InterPro" id="IPR004635">
    <property type="entry name" value="Pept_S49_SppA"/>
</dbReference>
<dbReference type="Proteomes" id="UP001595615">
    <property type="component" value="Unassembled WGS sequence"/>
</dbReference>
<dbReference type="InterPro" id="IPR004634">
    <property type="entry name" value="Pept_S49_pIV"/>
</dbReference>
<evidence type="ECO:0000313" key="9">
    <source>
        <dbReference type="Proteomes" id="UP001595615"/>
    </source>
</evidence>
<reference evidence="9" key="1">
    <citation type="journal article" date="2019" name="Int. J. Syst. Evol. Microbiol.">
        <title>The Global Catalogue of Microorganisms (GCM) 10K type strain sequencing project: providing services to taxonomists for standard genome sequencing and annotation.</title>
        <authorList>
            <consortium name="The Broad Institute Genomics Platform"/>
            <consortium name="The Broad Institute Genome Sequencing Center for Infectious Disease"/>
            <person name="Wu L."/>
            <person name="Ma J."/>
        </authorList>
    </citation>
    <scope>NUCLEOTIDE SEQUENCE [LARGE SCALE GENOMIC DNA]</scope>
    <source>
        <strain evidence="9">KCTC 42644</strain>
    </source>
</reference>
<keyword evidence="6" id="KW-0472">Membrane</keyword>
<dbReference type="InterPro" id="IPR047272">
    <property type="entry name" value="S49_SppA_C"/>
</dbReference>
<comment type="similarity">
    <text evidence="2">Belongs to the peptidase S49 family.</text>
</comment>
<evidence type="ECO:0000313" key="8">
    <source>
        <dbReference type="EMBL" id="MFC3713720.1"/>
    </source>
</evidence>
<name>A0ABV7XE29_9SPHN</name>
<dbReference type="RefSeq" id="WP_380862492.1">
    <property type="nucleotide sequence ID" value="NZ_JBHRXV010000011.1"/>
</dbReference>
<dbReference type="SUPFAM" id="SSF52096">
    <property type="entry name" value="ClpP/crotonase"/>
    <property type="match status" value="2"/>
</dbReference>
<dbReference type="Pfam" id="PF01343">
    <property type="entry name" value="Peptidase_S49"/>
    <property type="match status" value="2"/>
</dbReference>